<proteinExistence type="predicted"/>
<dbReference type="Pfam" id="PF05056">
    <property type="entry name" value="DUF674"/>
    <property type="match status" value="1"/>
</dbReference>
<organism evidence="1 2">
    <name type="scientific">Thlaspi arvense</name>
    <name type="common">Field penny-cress</name>
    <dbReference type="NCBI Taxonomy" id="13288"/>
    <lineage>
        <taxon>Eukaryota</taxon>
        <taxon>Viridiplantae</taxon>
        <taxon>Streptophyta</taxon>
        <taxon>Embryophyta</taxon>
        <taxon>Tracheophyta</taxon>
        <taxon>Spermatophyta</taxon>
        <taxon>Magnoliopsida</taxon>
        <taxon>eudicotyledons</taxon>
        <taxon>Gunneridae</taxon>
        <taxon>Pentapetalae</taxon>
        <taxon>rosids</taxon>
        <taxon>malvids</taxon>
        <taxon>Brassicales</taxon>
        <taxon>Brassicaceae</taxon>
        <taxon>Thlaspideae</taxon>
        <taxon>Thlaspi</taxon>
    </lineage>
</organism>
<dbReference type="PANTHER" id="PTHR33103">
    <property type="entry name" value="OS01G0153900 PROTEIN"/>
    <property type="match status" value="1"/>
</dbReference>
<keyword evidence="2" id="KW-1185">Reference proteome</keyword>
<evidence type="ECO:0000313" key="1">
    <source>
        <dbReference type="EMBL" id="CAH2034919.1"/>
    </source>
</evidence>
<dbReference type="PANTHER" id="PTHR33103:SF56">
    <property type="entry name" value="DUF674 FAMILY PROTEIN"/>
    <property type="match status" value="1"/>
</dbReference>
<dbReference type="EMBL" id="OU466857">
    <property type="protein sequence ID" value="CAH2034919.1"/>
    <property type="molecule type" value="Genomic_DNA"/>
</dbReference>
<sequence length="84" mass="9558">MAENANFSSRLLIDEKRNKVVLAEACQDFVDVLYGLLTFPIRTIARLLEKHQKLPQVLGRYKNLNASVKDMVADDFQTEACKVC</sequence>
<evidence type="ECO:0000313" key="2">
    <source>
        <dbReference type="Proteomes" id="UP000836841"/>
    </source>
</evidence>
<reference evidence="1 2" key="1">
    <citation type="submission" date="2022-03" db="EMBL/GenBank/DDBJ databases">
        <authorList>
            <person name="Nunn A."/>
            <person name="Chopra R."/>
            <person name="Nunn A."/>
            <person name="Contreras Garrido A."/>
        </authorList>
    </citation>
    <scope>NUCLEOTIDE SEQUENCE [LARGE SCALE GENOMIC DNA]</scope>
</reference>
<dbReference type="InterPro" id="IPR007750">
    <property type="entry name" value="DUF674"/>
</dbReference>
<gene>
    <name evidence="1" type="ORF">TAV2_LOCUS2632</name>
</gene>
<protein>
    <submittedName>
        <fullName evidence="1">Uncharacterized protein</fullName>
    </submittedName>
</protein>
<dbReference type="AlphaFoldDB" id="A0AAU9R6Q4"/>
<dbReference type="Proteomes" id="UP000836841">
    <property type="component" value="Chromosome 1"/>
</dbReference>
<name>A0AAU9R6Q4_THLAR</name>
<accession>A0AAU9R6Q4</accession>